<keyword evidence="1" id="KW-0812">Transmembrane</keyword>
<evidence type="ECO:0000313" key="2">
    <source>
        <dbReference type="EMBL" id="PIR82130.1"/>
    </source>
</evidence>
<dbReference type="AlphaFoldDB" id="A0A2H0U717"/>
<dbReference type="EMBL" id="PFBM01000024">
    <property type="protein sequence ID" value="PIR82130.1"/>
    <property type="molecule type" value="Genomic_DNA"/>
</dbReference>
<protein>
    <submittedName>
        <fullName evidence="2">Uncharacterized protein</fullName>
    </submittedName>
</protein>
<comment type="caution">
    <text evidence="2">The sequence shown here is derived from an EMBL/GenBank/DDBJ whole genome shotgun (WGS) entry which is preliminary data.</text>
</comment>
<dbReference type="Proteomes" id="UP000231379">
    <property type="component" value="Unassembled WGS sequence"/>
</dbReference>
<evidence type="ECO:0000313" key="3">
    <source>
        <dbReference type="Proteomes" id="UP000231379"/>
    </source>
</evidence>
<feature type="non-terminal residue" evidence="2">
    <location>
        <position position="1"/>
    </location>
</feature>
<keyword evidence="1" id="KW-0472">Membrane</keyword>
<feature type="transmembrane region" description="Helical" evidence="1">
    <location>
        <begin position="143"/>
        <end position="163"/>
    </location>
</feature>
<proteinExistence type="predicted"/>
<name>A0A2H0U717_9BACT</name>
<accession>A0A2H0U717</accession>
<organism evidence="2 3">
    <name type="scientific">Candidatus Kaiserbacteria bacterium CG10_big_fil_rev_8_21_14_0_10_59_10</name>
    <dbReference type="NCBI Taxonomy" id="1974612"/>
    <lineage>
        <taxon>Bacteria</taxon>
        <taxon>Candidatus Kaiseribacteriota</taxon>
    </lineage>
</organism>
<sequence length="188" mass="20115">QTQTQNQNQTQTTNVHVNVPVTQNTNISFTAPPPPPPPPPPPAVHAPACSVHLTPFAHGHAQPATLTWASSNATSAFIEPGIGAVALSGSRTVFPAPGQVYTLTVHGPGGSAVCQNAIHTTLTALPLDKIPYTGFDFGPVGNMLYWVALLAFSIGGAYFIVYWRGGMLAFLRSALRRWLYPAYRRMRA</sequence>
<keyword evidence="1" id="KW-1133">Transmembrane helix</keyword>
<gene>
    <name evidence="2" type="ORF">COU20_04150</name>
</gene>
<evidence type="ECO:0000256" key="1">
    <source>
        <dbReference type="SAM" id="Phobius"/>
    </source>
</evidence>
<reference evidence="3" key="1">
    <citation type="submission" date="2017-09" db="EMBL/GenBank/DDBJ databases">
        <title>Depth-based differentiation of microbial function through sediment-hosted aquifers and enrichment of novel symbionts in the deep terrestrial subsurface.</title>
        <authorList>
            <person name="Probst A.J."/>
            <person name="Ladd B."/>
            <person name="Jarett J.K."/>
            <person name="Geller-Mcgrath D.E."/>
            <person name="Sieber C.M.K."/>
            <person name="Emerson J.B."/>
            <person name="Anantharaman K."/>
            <person name="Thomas B.C."/>
            <person name="Malmstrom R."/>
            <person name="Stieglmeier M."/>
            <person name="Klingl A."/>
            <person name="Woyke T."/>
            <person name="Ryan C.M."/>
            <person name="Banfield J.F."/>
        </authorList>
    </citation>
    <scope>NUCLEOTIDE SEQUENCE [LARGE SCALE GENOMIC DNA]</scope>
</reference>